<dbReference type="EMBL" id="BAAAOR010000040">
    <property type="protein sequence ID" value="GAA1543543.1"/>
    <property type="molecule type" value="Genomic_DNA"/>
</dbReference>
<evidence type="ECO:0008006" key="3">
    <source>
        <dbReference type="Google" id="ProtNLM"/>
    </source>
</evidence>
<proteinExistence type="predicted"/>
<evidence type="ECO:0000313" key="1">
    <source>
        <dbReference type="EMBL" id="GAA1543543.1"/>
    </source>
</evidence>
<accession>A0ABN2BLR9</accession>
<organism evidence="1 2">
    <name type="scientific">Nocardioides humi</name>
    <dbReference type="NCBI Taxonomy" id="449461"/>
    <lineage>
        <taxon>Bacteria</taxon>
        <taxon>Bacillati</taxon>
        <taxon>Actinomycetota</taxon>
        <taxon>Actinomycetes</taxon>
        <taxon>Propionibacteriales</taxon>
        <taxon>Nocardioidaceae</taxon>
        <taxon>Nocardioides</taxon>
    </lineage>
</organism>
<dbReference type="Proteomes" id="UP001500842">
    <property type="component" value="Unassembled WGS sequence"/>
</dbReference>
<reference evidence="1 2" key="1">
    <citation type="journal article" date="2019" name="Int. J. Syst. Evol. Microbiol.">
        <title>The Global Catalogue of Microorganisms (GCM) 10K type strain sequencing project: providing services to taxonomists for standard genome sequencing and annotation.</title>
        <authorList>
            <consortium name="The Broad Institute Genomics Platform"/>
            <consortium name="The Broad Institute Genome Sequencing Center for Infectious Disease"/>
            <person name="Wu L."/>
            <person name="Ma J."/>
        </authorList>
    </citation>
    <scope>NUCLEOTIDE SEQUENCE [LARGE SCALE GENOMIC DNA]</scope>
    <source>
        <strain evidence="1 2">JCM 14942</strain>
    </source>
</reference>
<keyword evidence="2" id="KW-1185">Reference proteome</keyword>
<dbReference type="RefSeq" id="WP_141007055.1">
    <property type="nucleotide sequence ID" value="NZ_CP041146.1"/>
</dbReference>
<name>A0ABN2BLR9_9ACTN</name>
<sequence length="140" mass="15391">MVAVAVEATAIPTIFVPIEGEACEPIWQILRAEIARQQRNGGQVRPAVARAVERLRKGAQDHLTLQAMFAREHVSGPVTNITPESATSELISTNELADRLHVTPTHARRLARDAGIEPAARNAWRPVDADQLVTQRGHQR</sequence>
<gene>
    <name evidence="1" type="ORF">GCM10009788_52540</name>
</gene>
<protein>
    <recommendedName>
        <fullName evidence="3">Helix-turn-helix domain-containing protein</fullName>
    </recommendedName>
</protein>
<evidence type="ECO:0000313" key="2">
    <source>
        <dbReference type="Proteomes" id="UP001500842"/>
    </source>
</evidence>
<comment type="caution">
    <text evidence="1">The sequence shown here is derived from an EMBL/GenBank/DDBJ whole genome shotgun (WGS) entry which is preliminary data.</text>
</comment>